<evidence type="ECO:0000256" key="7">
    <source>
        <dbReference type="ARBA" id="ARBA00023224"/>
    </source>
</evidence>
<keyword evidence="2" id="KW-1003">Cell membrane</keyword>
<evidence type="ECO:0000256" key="5">
    <source>
        <dbReference type="ARBA" id="ARBA00022989"/>
    </source>
</evidence>
<dbReference type="Proteomes" id="UP000199636">
    <property type="component" value="Unassembled WGS sequence"/>
</dbReference>
<dbReference type="Pfam" id="PF00015">
    <property type="entry name" value="MCPsignal"/>
    <property type="match status" value="1"/>
</dbReference>
<evidence type="ECO:0000256" key="2">
    <source>
        <dbReference type="ARBA" id="ARBA00022475"/>
    </source>
</evidence>
<sequence length="675" mass="72992">MPQPHASNTSLKRLLSSMTATITFVLLLGNGLLWYGNHALSVASAEQLRLQEASLAFKDVRYHVVQIQQFLTDASAVGSDDYSEARAEQSAAHQELARLRTLAPQMQASIDEAGSSIDRLYATGERMANLYVHQGRDAGNALMKGADGFDALSEQLANRMESMAQQLGDAVATANAGQAAERRMIAWISNGIALLALVLLLGGCLYLYRRLIQLLGNEPAYAVAVARSVADGQLEIPIHDRSQRGDSLLGSMQAMVEALAGHMRRIDQESRQIGQSSFQIADISQRITGSSRIQEQRSAEVREATSELAATSSSVLELSQTVSDRASQSRSRAAEGVQAIRGNIEEMARAVTEVQAAGQQIHALGEASRQIQAITATISGITDQTNLLALNAAIEAARAGEAGRGFAVVADEVRGLATRAGEATNTINGIIGNLAALVENNTRAMDGIIERTHQGMSKAEGANQVFALILQDIEHNAGLAKEISAVSSHQMGKLAQLESRLGELMHTLEENTAQIHTTGVVSADLHQVSERLRQVMQSFHFDSLQTVVPAPDDQRKTPRVMQNLMVEVRDGGREQFATSADFSMSGIRLKLAQPLQAGKGDSLELLIRQPSDNRAEYDRQQPFPVKARVKWQTQGEGSYNYGLAFETLDASARDKLKACITYYNQAPFYETGAVA</sequence>
<dbReference type="GO" id="GO:0035438">
    <property type="term" value="F:cyclic-di-GMP binding"/>
    <property type="evidence" value="ECO:0007669"/>
    <property type="project" value="InterPro"/>
</dbReference>
<dbReference type="EMBL" id="FNDS01000017">
    <property type="protein sequence ID" value="SDI71817.1"/>
    <property type="molecule type" value="Genomic_DNA"/>
</dbReference>
<evidence type="ECO:0000256" key="8">
    <source>
        <dbReference type="PROSITE-ProRule" id="PRU00284"/>
    </source>
</evidence>
<evidence type="ECO:0000256" key="6">
    <source>
        <dbReference type="ARBA" id="ARBA00023136"/>
    </source>
</evidence>
<keyword evidence="3" id="KW-0488">Methylation</keyword>
<dbReference type="PANTHER" id="PTHR32089:SF119">
    <property type="entry name" value="METHYL-ACCEPTING CHEMOTAXIS PROTEIN CTPL"/>
    <property type="match status" value="1"/>
</dbReference>
<evidence type="ECO:0000256" key="1">
    <source>
        <dbReference type="ARBA" id="ARBA00004651"/>
    </source>
</evidence>
<dbReference type="PANTHER" id="PTHR32089">
    <property type="entry name" value="METHYL-ACCEPTING CHEMOTAXIS PROTEIN MCPB"/>
    <property type="match status" value="1"/>
</dbReference>
<evidence type="ECO:0000256" key="3">
    <source>
        <dbReference type="ARBA" id="ARBA00022481"/>
    </source>
</evidence>
<dbReference type="SMART" id="SM00283">
    <property type="entry name" value="MA"/>
    <property type="match status" value="1"/>
</dbReference>
<keyword evidence="12" id="KW-1185">Reference proteome</keyword>
<gene>
    <name evidence="11" type="ORF">SAMN05216272_11759</name>
</gene>
<name>A0A1G8MVF2_9PSED</name>
<dbReference type="AlphaFoldDB" id="A0A1G8MVF2"/>
<protein>
    <submittedName>
        <fullName evidence="11">Methyl-accepting chemotaxis protein</fullName>
    </submittedName>
</protein>
<comment type="subcellular location">
    <subcellularLocation>
        <location evidence="1">Cell membrane</location>
        <topology evidence="1">Multi-pass membrane protein</topology>
    </subcellularLocation>
</comment>
<proteinExistence type="predicted"/>
<dbReference type="Pfam" id="PF07238">
    <property type="entry name" value="PilZ"/>
    <property type="match status" value="1"/>
</dbReference>
<dbReference type="InterPro" id="IPR004089">
    <property type="entry name" value="MCPsignal_dom"/>
</dbReference>
<feature type="transmembrane region" description="Helical" evidence="9">
    <location>
        <begin position="14"/>
        <end position="35"/>
    </location>
</feature>
<evidence type="ECO:0000256" key="4">
    <source>
        <dbReference type="ARBA" id="ARBA00022692"/>
    </source>
</evidence>
<dbReference type="InterPro" id="IPR009875">
    <property type="entry name" value="PilZ_domain"/>
</dbReference>
<keyword evidence="6 9" id="KW-0472">Membrane</keyword>
<keyword evidence="5 9" id="KW-1133">Transmembrane helix</keyword>
<dbReference type="SUPFAM" id="SSF141371">
    <property type="entry name" value="PilZ domain-like"/>
    <property type="match status" value="1"/>
</dbReference>
<dbReference type="SUPFAM" id="SSF58104">
    <property type="entry name" value="Methyl-accepting chemotaxis protein (MCP) signaling domain"/>
    <property type="match status" value="1"/>
</dbReference>
<feature type="domain" description="Methyl-accepting transducer" evidence="10">
    <location>
        <begin position="269"/>
        <end position="505"/>
    </location>
</feature>
<feature type="transmembrane region" description="Helical" evidence="9">
    <location>
        <begin position="185"/>
        <end position="208"/>
    </location>
</feature>
<dbReference type="GO" id="GO:0007165">
    <property type="term" value="P:signal transduction"/>
    <property type="evidence" value="ECO:0007669"/>
    <property type="project" value="UniProtKB-KW"/>
</dbReference>
<dbReference type="Gene3D" id="2.40.10.220">
    <property type="entry name" value="predicted glycosyltransferase like domains"/>
    <property type="match status" value="1"/>
</dbReference>
<dbReference type="GO" id="GO:0006935">
    <property type="term" value="P:chemotaxis"/>
    <property type="evidence" value="ECO:0007669"/>
    <property type="project" value="UniProtKB-ARBA"/>
</dbReference>
<accession>A0A1G8MVF2</accession>
<evidence type="ECO:0000313" key="11">
    <source>
        <dbReference type="EMBL" id="SDI71817.1"/>
    </source>
</evidence>
<keyword evidence="4 9" id="KW-0812">Transmembrane</keyword>
<evidence type="ECO:0000256" key="9">
    <source>
        <dbReference type="SAM" id="Phobius"/>
    </source>
</evidence>
<dbReference type="Gene3D" id="1.10.287.950">
    <property type="entry name" value="Methyl-accepting chemotaxis protein"/>
    <property type="match status" value="1"/>
</dbReference>
<reference evidence="12" key="1">
    <citation type="submission" date="2016-10" db="EMBL/GenBank/DDBJ databases">
        <authorList>
            <person name="Varghese N."/>
            <person name="Submissions S."/>
        </authorList>
    </citation>
    <scope>NUCLEOTIDE SEQUENCE [LARGE SCALE GENOMIC DNA]</scope>
    <source>
        <strain evidence="12">CCM 7469</strain>
    </source>
</reference>
<dbReference type="PROSITE" id="PS50111">
    <property type="entry name" value="CHEMOTAXIS_TRANSDUC_2"/>
    <property type="match status" value="1"/>
</dbReference>
<dbReference type="STRING" id="428992.SAMN05216272_11759"/>
<organism evidence="11 12">
    <name type="scientific">Pseudomonas panipatensis</name>
    <dbReference type="NCBI Taxonomy" id="428992"/>
    <lineage>
        <taxon>Bacteria</taxon>
        <taxon>Pseudomonadati</taxon>
        <taxon>Pseudomonadota</taxon>
        <taxon>Gammaproteobacteria</taxon>
        <taxon>Pseudomonadales</taxon>
        <taxon>Pseudomonadaceae</taxon>
        <taxon>Pseudomonas</taxon>
    </lineage>
</organism>
<dbReference type="GO" id="GO:0005886">
    <property type="term" value="C:plasma membrane"/>
    <property type="evidence" value="ECO:0007669"/>
    <property type="project" value="UniProtKB-SubCell"/>
</dbReference>
<evidence type="ECO:0000313" key="12">
    <source>
        <dbReference type="Proteomes" id="UP000199636"/>
    </source>
</evidence>
<evidence type="ECO:0000259" key="10">
    <source>
        <dbReference type="PROSITE" id="PS50111"/>
    </source>
</evidence>
<keyword evidence="7 8" id="KW-0807">Transducer</keyword>